<name>A0A1U7JG34_9HYPH</name>
<protein>
    <submittedName>
        <fullName evidence="2">NADH dehydrogenase</fullName>
    </submittedName>
</protein>
<evidence type="ECO:0000313" key="3">
    <source>
        <dbReference type="Proteomes" id="UP000185783"/>
    </source>
</evidence>
<dbReference type="EMBL" id="LVVZ01000019">
    <property type="protein sequence ID" value="OKL43710.1"/>
    <property type="molecule type" value="Genomic_DNA"/>
</dbReference>
<gene>
    <name evidence="2" type="ORF">A3843_13040</name>
</gene>
<feature type="transmembrane region" description="Helical" evidence="1">
    <location>
        <begin position="6"/>
        <end position="27"/>
    </location>
</feature>
<dbReference type="STRING" id="197461.A3843_13040"/>
<evidence type="ECO:0000313" key="2">
    <source>
        <dbReference type="EMBL" id="OKL43710.1"/>
    </source>
</evidence>
<keyword evidence="1" id="KW-0812">Transmembrane</keyword>
<keyword evidence="1" id="KW-1133">Transmembrane helix</keyword>
<sequence>MTLAGAIGAAVGMYLGWLDCKILWGVLQAAITKRKQSGAESAVTLERAEPLLRKLIFVITMIGFPIIGFFAGQKIAG</sequence>
<dbReference type="AlphaFoldDB" id="A0A1U7JG34"/>
<keyword evidence="3" id="KW-1185">Reference proteome</keyword>
<reference evidence="2 3" key="1">
    <citation type="submission" date="2016-03" db="EMBL/GenBank/DDBJ databases">
        <title>Genome sequence of Nesiotobacter sp. nov., a moderately halophilic alphaproteobacterium isolated from the Yellow Sea, China.</title>
        <authorList>
            <person name="Zhang G."/>
            <person name="Zhang R."/>
        </authorList>
    </citation>
    <scope>NUCLEOTIDE SEQUENCE [LARGE SCALE GENOMIC DNA]</scope>
    <source>
        <strain evidence="2 3">WB1-6</strain>
    </source>
</reference>
<feature type="transmembrane region" description="Helical" evidence="1">
    <location>
        <begin position="55"/>
        <end position="76"/>
    </location>
</feature>
<comment type="caution">
    <text evidence="2">The sequence shown here is derived from an EMBL/GenBank/DDBJ whole genome shotgun (WGS) entry which is preliminary data.</text>
</comment>
<organism evidence="2 3">
    <name type="scientific">Pseudovibrio exalbescens</name>
    <dbReference type="NCBI Taxonomy" id="197461"/>
    <lineage>
        <taxon>Bacteria</taxon>
        <taxon>Pseudomonadati</taxon>
        <taxon>Pseudomonadota</taxon>
        <taxon>Alphaproteobacteria</taxon>
        <taxon>Hyphomicrobiales</taxon>
        <taxon>Stappiaceae</taxon>
        <taxon>Pseudovibrio</taxon>
    </lineage>
</organism>
<dbReference type="Proteomes" id="UP000185783">
    <property type="component" value="Unassembled WGS sequence"/>
</dbReference>
<evidence type="ECO:0000256" key="1">
    <source>
        <dbReference type="SAM" id="Phobius"/>
    </source>
</evidence>
<accession>A0A1U7JG34</accession>
<keyword evidence="1" id="KW-0472">Membrane</keyword>
<proteinExistence type="predicted"/>